<evidence type="ECO:0000313" key="4">
    <source>
        <dbReference type="Proteomes" id="UP000332515"/>
    </source>
</evidence>
<dbReference type="Proteomes" id="UP000332515">
    <property type="component" value="Unassembled WGS sequence"/>
</dbReference>
<feature type="region of interest" description="Disordered" evidence="1">
    <location>
        <begin position="1"/>
        <end position="29"/>
    </location>
</feature>
<dbReference type="PANTHER" id="PTHR43591">
    <property type="entry name" value="METHYLTRANSFERASE"/>
    <property type="match status" value="1"/>
</dbReference>
<accession>A0A6A7XYL0</accession>
<dbReference type="RefSeq" id="WP_153477626.1">
    <property type="nucleotide sequence ID" value="NZ_VWNA01000001.1"/>
</dbReference>
<dbReference type="InterPro" id="IPR029063">
    <property type="entry name" value="SAM-dependent_MTases_sf"/>
</dbReference>
<dbReference type="AlphaFoldDB" id="A0A6A7XYL0"/>
<name>A0A6A7XYL0_9HYPH</name>
<dbReference type="SUPFAM" id="SSF53335">
    <property type="entry name" value="S-adenosyl-L-methionine-dependent methyltransferases"/>
    <property type="match status" value="1"/>
</dbReference>
<gene>
    <name evidence="3" type="ORF">F0357_00645</name>
</gene>
<comment type="caution">
    <text evidence="3">The sequence shown here is derived from an EMBL/GenBank/DDBJ whole genome shotgun (WGS) entry which is preliminary data.</text>
</comment>
<feature type="domain" description="Methyltransferase" evidence="2">
    <location>
        <begin position="77"/>
        <end position="171"/>
    </location>
</feature>
<evidence type="ECO:0000313" key="3">
    <source>
        <dbReference type="EMBL" id="MQT11207.1"/>
    </source>
</evidence>
<keyword evidence="3" id="KW-0808">Transferase</keyword>
<sequence>MTAQASAQAENHSAQAETSDAVPHPANAASAPRTLAALVDSQFGPQAAAYVTSLVHSRGTDLDQFAAIVRDLPAKTVLDLGCGGGHMSFAAAPHVRDEVVAYDLSREMLAAVAAEAARRGLTNIRTEAGRAESLPFADASFCVVATRMSAHHWGDLDAALAEARRVTKRGGRGVFIDVCSPGVPLLDTFLQAMELLRDPSHVRNYSIDEWIRAVTKAGFAAGKVTPRRLRIEFAPWIARIRTPALHAEAIRSLQAAVPEEVKSYFAFEADGTFTFDTMTLEAVAV</sequence>
<evidence type="ECO:0000256" key="1">
    <source>
        <dbReference type="SAM" id="MobiDB-lite"/>
    </source>
</evidence>
<protein>
    <submittedName>
        <fullName evidence="3">Class I SAM-dependent methyltransferase</fullName>
    </submittedName>
</protein>
<dbReference type="CDD" id="cd02440">
    <property type="entry name" value="AdoMet_MTases"/>
    <property type="match status" value="1"/>
</dbReference>
<dbReference type="GO" id="GO:0032259">
    <property type="term" value="P:methylation"/>
    <property type="evidence" value="ECO:0007669"/>
    <property type="project" value="UniProtKB-KW"/>
</dbReference>
<dbReference type="EMBL" id="VWNA01000001">
    <property type="protein sequence ID" value="MQT11207.1"/>
    <property type="molecule type" value="Genomic_DNA"/>
</dbReference>
<reference evidence="3 4" key="1">
    <citation type="submission" date="2019-09" db="EMBL/GenBank/DDBJ databases">
        <title>Segnochrobactrum spirostomi gen. nov., sp. nov., isolated from the ciliate Spirostomum cf. yagiui and description of a novel family, Segnochrobactraceae fam. nov. within the order Rhizobiales of the class Alphaproteobacteria.</title>
        <authorList>
            <person name="Akter S."/>
            <person name="Shazib S.U.A."/>
            <person name="Shin M.K."/>
        </authorList>
    </citation>
    <scope>NUCLEOTIDE SEQUENCE [LARGE SCALE GENOMIC DNA]</scope>
    <source>
        <strain evidence="3 4">Sp-1</strain>
    </source>
</reference>
<organism evidence="3 4">
    <name type="scientific">Segnochrobactrum spirostomi</name>
    <dbReference type="NCBI Taxonomy" id="2608987"/>
    <lineage>
        <taxon>Bacteria</taxon>
        <taxon>Pseudomonadati</taxon>
        <taxon>Pseudomonadota</taxon>
        <taxon>Alphaproteobacteria</taxon>
        <taxon>Hyphomicrobiales</taxon>
        <taxon>Segnochrobactraceae</taxon>
        <taxon>Segnochrobactrum</taxon>
    </lineage>
</organism>
<dbReference type="Gene3D" id="3.40.50.150">
    <property type="entry name" value="Vaccinia Virus protein VP39"/>
    <property type="match status" value="1"/>
</dbReference>
<keyword evidence="3" id="KW-0489">Methyltransferase</keyword>
<evidence type="ECO:0000259" key="2">
    <source>
        <dbReference type="Pfam" id="PF13649"/>
    </source>
</evidence>
<dbReference type="PANTHER" id="PTHR43591:SF24">
    <property type="entry name" value="2-METHOXY-6-POLYPRENYL-1,4-BENZOQUINOL METHYLASE, MITOCHONDRIAL"/>
    <property type="match status" value="1"/>
</dbReference>
<feature type="compositionally biased region" description="Polar residues" evidence="1">
    <location>
        <begin position="1"/>
        <end position="18"/>
    </location>
</feature>
<dbReference type="GO" id="GO:0008168">
    <property type="term" value="F:methyltransferase activity"/>
    <property type="evidence" value="ECO:0007669"/>
    <property type="project" value="UniProtKB-KW"/>
</dbReference>
<keyword evidence="4" id="KW-1185">Reference proteome</keyword>
<dbReference type="InterPro" id="IPR041698">
    <property type="entry name" value="Methyltransf_25"/>
</dbReference>
<dbReference type="Pfam" id="PF13649">
    <property type="entry name" value="Methyltransf_25"/>
    <property type="match status" value="1"/>
</dbReference>
<proteinExistence type="predicted"/>